<proteinExistence type="predicted"/>
<protein>
    <submittedName>
        <fullName evidence="1">Uncharacterized protein</fullName>
    </submittedName>
</protein>
<dbReference type="EMBL" id="CALOZG010000040">
    <property type="protein sequence ID" value="CAH4034218.1"/>
    <property type="molecule type" value="Genomic_DNA"/>
</dbReference>
<reference evidence="1" key="1">
    <citation type="submission" date="2022-05" db="EMBL/GenBank/DDBJ databases">
        <authorList>
            <person name="Okamura Y."/>
        </authorList>
    </citation>
    <scope>NUCLEOTIDE SEQUENCE</scope>
</reference>
<dbReference type="SUPFAM" id="SSF53098">
    <property type="entry name" value="Ribonuclease H-like"/>
    <property type="match status" value="1"/>
</dbReference>
<evidence type="ECO:0000313" key="2">
    <source>
        <dbReference type="Proteomes" id="UP001152562"/>
    </source>
</evidence>
<name>A0A9P0TSD7_PIEBR</name>
<comment type="caution">
    <text evidence="1">The sequence shown here is derived from an EMBL/GenBank/DDBJ whole genome shotgun (WGS) entry which is preliminary data.</text>
</comment>
<dbReference type="Proteomes" id="UP001152562">
    <property type="component" value="Unassembled WGS sequence"/>
</dbReference>
<keyword evidence="2" id="KW-1185">Reference proteome</keyword>
<dbReference type="InterPro" id="IPR012337">
    <property type="entry name" value="RNaseH-like_sf"/>
</dbReference>
<dbReference type="AlphaFoldDB" id="A0A9P0TSD7"/>
<organism evidence="1 2">
    <name type="scientific">Pieris brassicae</name>
    <name type="common">White butterfly</name>
    <name type="synonym">Large white butterfly</name>
    <dbReference type="NCBI Taxonomy" id="7116"/>
    <lineage>
        <taxon>Eukaryota</taxon>
        <taxon>Metazoa</taxon>
        <taxon>Ecdysozoa</taxon>
        <taxon>Arthropoda</taxon>
        <taxon>Hexapoda</taxon>
        <taxon>Insecta</taxon>
        <taxon>Pterygota</taxon>
        <taxon>Neoptera</taxon>
        <taxon>Endopterygota</taxon>
        <taxon>Lepidoptera</taxon>
        <taxon>Glossata</taxon>
        <taxon>Ditrysia</taxon>
        <taxon>Papilionoidea</taxon>
        <taxon>Pieridae</taxon>
        <taxon>Pierinae</taxon>
        <taxon>Pieris</taxon>
    </lineage>
</organism>
<gene>
    <name evidence="1" type="ORF">PIBRA_LOCUS10422</name>
</gene>
<sequence length="106" mass="12170">MHVQNRLVDAPAVCLLDGWTLVNNQTYVATTAHFINKDAELETYLLGFLPKDERQKTHADLKMEEIGKRDLIHKVSAILPDNWRNFPCFDNTMNLIVEDSLKSLSE</sequence>
<accession>A0A9P0TSD7</accession>
<evidence type="ECO:0000313" key="1">
    <source>
        <dbReference type="EMBL" id="CAH4034218.1"/>
    </source>
</evidence>